<gene>
    <name evidence="3" type="ORF">GCM10009533_39340</name>
</gene>
<dbReference type="Pfam" id="PF00501">
    <property type="entry name" value="AMP-binding"/>
    <property type="match status" value="1"/>
</dbReference>
<feature type="domain" description="AMP-binding enzyme C-terminal" evidence="2">
    <location>
        <begin position="445"/>
        <end position="521"/>
    </location>
</feature>
<evidence type="ECO:0000313" key="3">
    <source>
        <dbReference type="EMBL" id="GAA0536265.1"/>
    </source>
</evidence>
<evidence type="ECO:0000313" key="4">
    <source>
        <dbReference type="Proteomes" id="UP001500729"/>
    </source>
</evidence>
<comment type="caution">
    <text evidence="3">The sequence shown here is derived from an EMBL/GenBank/DDBJ whole genome shotgun (WGS) entry which is preliminary data.</text>
</comment>
<dbReference type="Pfam" id="PF13193">
    <property type="entry name" value="AMP-binding_C"/>
    <property type="match status" value="1"/>
</dbReference>
<dbReference type="Gene3D" id="3.30.300.30">
    <property type="match status" value="1"/>
</dbReference>
<protein>
    <submittedName>
        <fullName evidence="3">Uncharacterized protein</fullName>
    </submittedName>
</protein>
<dbReference type="SUPFAM" id="SSF56801">
    <property type="entry name" value="Acetyl-CoA synthetase-like"/>
    <property type="match status" value="1"/>
</dbReference>
<accession>A0ABN1D769</accession>
<organism evidence="3 4">
    <name type="scientific">Saccharopolyspora erythraea</name>
    <name type="common">Streptomyces erythraeus</name>
    <dbReference type="NCBI Taxonomy" id="1836"/>
    <lineage>
        <taxon>Bacteria</taxon>
        <taxon>Bacillati</taxon>
        <taxon>Actinomycetota</taxon>
        <taxon>Actinomycetes</taxon>
        <taxon>Pseudonocardiales</taxon>
        <taxon>Pseudonocardiaceae</taxon>
        <taxon>Saccharopolyspora</taxon>
    </lineage>
</organism>
<dbReference type="InterPro" id="IPR025110">
    <property type="entry name" value="AMP-bd_C"/>
</dbReference>
<dbReference type="EMBL" id="BAAAGS010000026">
    <property type="protein sequence ID" value="GAA0536265.1"/>
    <property type="molecule type" value="Genomic_DNA"/>
</dbReference>
<dbReference type="PANTHER" id="PTHR43767">
    <property type="entry name" value="LONG-CHAIN-FATTY-ACID--COA LIGASE"/>
    <property type="match status" value="1"/>
</dbReference>
<evidence type="ECO:0000259" key="2">
    <source>
        <dbReference type="Pfam" id="PF13193"/>
    </source>
</evidence>
<proteinExistence type="predicted"/>
<dbReference type="Gene3D" id="3.40.50.12780">
    <property type="entry name" value="N-terminal domain of ligase-like"/>
    <property type="match status" value="1"/>
</dbReference>
<keyword evidence="4" id="KW-1185">Reference proteome</keyword>
<dbReference type="InterPro" id="IPR042099">
    <property type="entry name" value="ANL_N_sf"/>
</dbReference>
<evidence type="ECO:0000259" key="1">
    <source>
        <dbReference type="Pfam" id="PF00501"/>
    </source>
</evidence>
<dbReference type="Proteomes" id="UP001500729">
    <property type="component" value="Unassembled WGS sequence"/>
</dbReference>
<reference evidence="3 4" key="1">
    <citation type="journal article" date="2019" name="Int. J. Syst. Evol. Microbiol.">
        <title>The Global Catalogue of Microorganisms (GCM) 10K type strain sequencing project: providing services to taxonomists for standard genome sequencing and annotation.</title>
        <authorList>
            <consortium name="The Broad Institute Genomics Platform"/>
            <consortium name="The Broad Institute Genome Sequencing Center for Infectious Disease"/>
            <person name="Wu L."/>
            <person name="Ma J."/>
        </authorList>
    </citation>
    <scope>NUCLEOTIDE SEQUENCE [LARGE SCALE GENOMIC DNA]</scope>
    <source>
        <strain evidence="3 4">JCM 10303</strain>
    </source>
</reference>
<dbReference type="InterPro" id="IPR050237">
    <property type="entry name" value="ATP-dep_AMP-bd_enzyme"/>
</dbReference>
<dbReference type="InterPro" id="IPR000873">
    <property type="entry name" value="AMP-dep_synth/lig_dom"/>
</dbReference>
<sequence length="546" mass="57711">MPDLVPQHLRRLWSEEGIYPGAAVFDLFLGKAAVQPDQPAVFDDDGVTNYSQLREKALRLAAGLRGLGVRAGEVVACQLPNSALACAVELATAALGATVLPFPTGRGHRDVLSLLRRSGAVVTVIPARYGDVDLAATMAELRPELPHLRHVVVHGAEAPTTVDELLATEPADLDDLPSPDPDTAVRYLVSSGTESEPKIVAYSHNALIGGRGQFLKRLQRPGRPMRAMFLIPLGSSFGSCCTFGVLCALGGSLVLQRKFDPVQALRAIGEHRPTHLAGVPTMFQRMIGSPEFAGTDTSSLQALITGGSLIDPQTVDRCVADFGCTLINLYGSADGVNCHNGLDDPPHAAKTTVGVPNPSVCSIRIVDDSGADLPPGEVGEVLARGPMSPMCYVNAPELNERYRTPDGWARTGDLGVIDPVGRLRLSGRKRDIIIRGGSNISPAQVEGVIAAHPSVLSVACVPVPCPDLGQRIAACLVAVPGAAVPDVAELAEFLRVQGLEPRKFPEVLLEMDAFPLTPAGKVDKRALAQQATEVFTATRGDEPARV</sequence>
<feature type="domain" description="AMP-dependent synthetase/ligase" evidence="1">
    <location>
        <begin position="31"/>
        <end position="392"/>
    </location>
</feature>
<dbReference type="InterPro" id="IPR045851">
    <property type="entry name" value="AMP-bd_C_sf"/>
</dbReference>
<name>A0ABN1D769_SACER</name>
<dbReference type="PANTHER" id="PTHR43767:SF1">
    <property type="entry name" value="NONRIBOSOMAL PEPTIDE SYNTHASE PES1 (EUROFUNG)-RELATED"/>
    <property type="match status" value="1"/>
</dbReference>